<evidence type="ECO:0000313" key="5">
    <source>
        <dbReference type="EMBL" id="KAL2830022.1"/>
    </source>
</evidence>
<comment type="subcellular location">
    <subcellularLocation>
        <location evidence="1">Mitochondrion</location>
    </subcellularLocation>
</comment>
<protein>
    <submittedName>
        <fullName evidence="5">Mitochondrial ATPase expression-domain-containing protein</fullName>
    </submittedName>
</protein>
<dbReference type="InterPro" id="IPR002885">
    <property type="entry name" value="PPR_rpt"/>
</dbReference>
<gene>
    <name evidence="5" type="ORF">BDW59DRAFT_141632</name>
</gene>
<keyword evidence="3" id="KW-0496">Mitochondrion</keyword>
<keyword evidence="2" id="KW-0809">Transit peptide</keyword>
<sequence>MRLIVRQCEGLTSPLLSHHHGFLQLRLAVDLTPRFARSFTTSGSLATWSWNSSRHQTPTATWPGKNGIRARSERSELDKHESPADDAHGSRENEKQAALKREFNSMMETGQPDQIMTALLNPENEQLVASMPQSVFVEAFHLLSPSYFVEPYKAIYHPLHPHVVYVKKYKSLQLIFDAFARNLFAIVRVRRSAGYTLGLAEYTHLLDCARSLGDALMADYVWHSMEQDQVTPDVQCYNYYMEAKVWNHAYTGLEKFRVRMTPYAYRQRRYGDMGWEGYGTGPRSVRKEIRKLFNEMTEAGNDGNEASIVNLLMASSRVGHKAGMKNILRTIWNVDLDALKAGISDPTTHYDPSSPFYPTGHLFHAVAHAFGTNNDIAGALQIIEHFSNTYDIEVPDATWRELLERSFVLSRPRCGQDVKRNYKGRVSFQFLKNLYETMTQEPINVSPTVEMHHKMAKTAWNESELENYLHHMRGAYKVLDETRQKKRAARQMVESYLQHPRFGGSQIDPRILRSRGFADAVHAYDILRVGVMQQLLIMERLARLLVMRGNWTPGRPFWRCMLLPQALEEWKDFLPGTFNYRIETGSVEFRGETGWSSHRLSTSKRIQVRRPSLNDKFTPDKNSTELDDCFIWDRWRDRIFHRDLNSPILKRLFEPLRIDHDVQSSIPLPLDDQDMAYDTPMPTQSGISIDMEDNFFKSNAPPTRDEEDEASQRQKEDDLAYTFGSVYL</sequence>
<name>A0ABR4IT36_9EURO</name>
<dbReference type="EMBL" id="JBFXLS010000014">
    <property type="protein sequence ID" value="KAL2830022.1"/>
    <property type="molecule type" value="Genomic_DNA"/>
</dbReference>
<comment type="caution">
    <text evidence="5">The sequence shown here is derived from an EMBL/GenBank/DDBJ whole genome shotgun (WGS) entry which is preliminary data.</text>
</comment>
<evidence type="ECO:0000256" key="1">
    <source>
        <dbReference type="ARBA" id="ARBA00004173"/>
    </source>
</evidence>
<dbReference type="Proteomes" id="UP001610335">
    <property type="component" value="Unassembled WGS sequence"/>
</dbReference>
<keyword evidence="6" id="KW-1185">Reference proteome</keyword>
<dbReference type="Pfam" id="PF12921">
    <property type="entry name" value="ATP13"/>
    <property type="match status" value="1"/>
</dbReference>
<dbReference type="Pfam" id="PF13812">
    <property type="entry name" value="PPR_3"/>
    <property type="match status" value="1"/>
</dbReference>
<dbReference type="InterPro" id="IPR011990">
    <property type="entry name" value="TPR-like_helical_dom_sf"/>
</dbReference>
<feature type="region of interest" description="Disordered" evidence="4">
    <location>
        <begin position="54"/>
        <end position="96"/>
    </location>
</feature>
<feature type="region of interest" description="Disordered" evidence="4">
    <location>
        <begin position="695"/>
        <end position="716"/>
    </location>
</feature>
<organism evidence="5 6">
    <name type="scientific">Aspergillus cavernicola</name>
    <dbReference type="NCBI Taxonomy" id="176166"/>
    <lineage>
        <taxon>Eukaryota</taxon>
        <taxon>Fungi</taxon>
        <taxon>Dikarya</taxon>
        <taxon>Ascomycota</taxon>
        <taxon>Pezizomycotina</taxon>
        <taxon>Eurotiomycetes</taxon>
        <taxon>Eurotiomycetidae</taxon>
        <taxon>Eurotiales</taxon>
        <taxon>Aspergillaceae</taxon>
        <taxon>Aspergillus</taxon>
        <taxon>Aspergillus subgen. Nidulantes</taxon>
    </lineage>
</organism>
<evidence type="ECO:0000256" key="2">
    <source>
        <dbReference type="ARBA" id="ARBA00022946"/>
    </source>
</evidence>
<accession>A0ABR4IT36</accession>
<evidence type="ECO:0000256" key="3">
    <source>
        <dbReference type="ARBA" id="ARBA00023128"/>
    </source>
</evidence>
<dbReference type="InterPro" id="IPR024319">
    <property type="entry name" value="ATPase_expression_mit"/>
</dbReference>
<feature type="compositionally biased region" description="Basic and acidic residues" evidence="4">
    <location>
        <begin position="70"/>
        <end position="96"/>
    </location>
</feature>
<proteinExistence type="predicted"/>
<evidence type="ECO:0000256" key="4">
    <source>
        <dbReference type="SAM" id="MobiDB-lite"/>
    </source>
</evidence>
<evidence type="ECO:0000313" key="6">
    <source>
        <dbReference type="Proteomes" id="UP001610335"/>
    </source>
</evidence>
<dbReference type="Gene3D" id="1.25.40.10">
    <property type="entry name" value="Tetratricopeptide repeat domain"/>
    <property type="match status" value="1"/>
</dbReference>
<reference evidence="5 6" key="1">
    <citation type="submission" date="2024-07" db="EMBL/GenBank/DDBJ databases">
        <title>Section-level genome sequencing and comparative genomics of Aspergillus sections Usti and Cavernicolus.</title>
        <authorList>
            <consortium name="Lawrence Berkeley National Laboratory"/>
            <person name="Nybo J.L."/>
            <person name="Vesth T.C."/>
            <person name="Theobald S."/>
            <person name="Frisvad J.C."/>
            <person name="Larsen T.O."/>
            <person name="Kjaerboelling I."/>
            <person name="Rothschild-Mancinelli K."/>
            <person name="Lyhne E.K."/>
            <person name="Kogle M.E."/>
            <person name="Barry K."/>
            <person name="Clum A."/>
            <person name="Na H."/>
            <person name="Ledsgaard L."/>
            <person name="Lin J."/>
            <person name="Lipzen A."/>
            <person name="Kuo A."/>
            <person name="Riley R."/>
            <person name="Mondo S."/>
            <person name="LaButti K."/>
            <person name="Haridas S."/>
            <person name="Pangalinan J."/>
            <person name="Salamov A.A."/>
            <person name="Simmons B.A."/>
            <person name="Magnuson J.K."/>
            <person name="Chen J."/>
            <person name="Drula E."/>
            <person name="Henrissat B."/>
            <person name="Wiebenga A."/>
            <person name="Lubbers R.J."/>
            <person name="Gomes A.C."/>
            <person name="Makela M.R."/>
            <person name="Stajich J."/>
            <person name="Grigoriev I.V."/>
            <person name="Mortensen U.H."/>
            <person name="De vries R.P."/>
            <person name="Baker S.E."/>
            <person name="Andersen M.R."/>
        </authorList>
    </citation>
    <scope>NUCLEOTIDE SEQUENCE [LARGE SCALE GENOMIC DNA]</scope>
    <source>
        <strain evidence="5 6">CBS 600.67</strain>
    </source>
</reference>